<evidence type="ECO:0000259" key="7">
    <source>
        <dbReference type="PROSITE" id="PS51352"/>
    </source>
</evidence>
<evidence type="ECO:0000256" key="4">
    <source>
        <dbReference type="ARBA" id="ARBA00023284"/>
    </source>
</evidence>
<dbReference type="GO" id="GO:0008379">
    <property type="term" value="F:thioredoxin peroxidase activity"/>
    <property type="evidence" value="ECO:0007669"/>
    <property type="project" value="InterPro"/>
</dbReference>
<dbReference type="EC" id="1.11.1.27" evidence="6"/>
<evidence type="ECO:0000256" key="5">
    <source>
        <dbReference type="PIRSR" id="PIRSR637944-1"/>
    </source>
</evidence>
<protein>
    <recommendedName>
        <fullName evidence="6">Glutathione-dependent peroxiredoxin</fullName>
        <ecNumber evidence="6">1.11.1.27</ecNumber>
    </recommendedName>
</protein>
<keyword evidence="9" id="KW-1185">Reference proteome</keyword>
<dbReference type="SUPFAM" id="SSF52833">
    <property type="entry name" value="Thioredoxin-like"/>
    <property type="match status" value="1"/>
</dbReference>
<dbReference type="InterPro" id="IPR036249">
    <property type="entry name" value="Thioredoxin-like_sf"/>
</dbReference>
<dbReference type="Gene3D" id="3.40.30.10">
    <property type="entry name" value="Glutaredoxin"/>
    <property type="match status" value="1"/>
</dbReference>
<dbReference type="GO" id="GO:0034599">
    <property type="term" value="P:cellular response to oxidative stress"/>
    <property type="evidence" value="ECO:0007669"/>
    <property type="project" value="InterPro"/>
</dbReference>
<comment type="function">
    <text evidence="6">Thiol-specific peroxidase that catalyzes the reduction of hydrogen peroxide and organic hydroperoxides to water and alcohols, respectively. Plays a role in cell protection against oxidative stress by detoxifying peroxides.</text>
</comment>
<comment type="catalytic activity">
    <reaction evidence="6">
        <text>a hydroperoxide + 2 glutathione = an alcohol + glutathione disulfide + H2O</text>
        <dbReference type="Rhea" id="RHEA:62632"/>
        <dbReference type="ChEBI" id="CHEBI:15377"/>
        <dbReference type="ChEBI" id="CHEBI:30879"/>
        <dbReference type="ChEBI" id="CHEBI:35924"/>
        <dbReference type="ChEBI" id="CHEBI:57925"/>
        <dbReference type="ChEBI" id="CHEBI:58297"/>
        <dbReference type="EC" id="1.11.1.27"/>
    </reaction>
</comment>
<keyword evidence="1 6" id="KW-0575">Peroxidase</keyword>
<reference evidence="8" key="1">
    <citation type="journal article" date="2010" name="Int. J. Syst. Evol. Microbiol.">
        <title>Porticoccus litoralis gen. nov., sp. nov., a gammaproteobacterium isolated from the Yellow Sea.</title>
        <authorList>
            <person name="Oh H.M."/>
            <person name="Kim H."/>
            <person name="Kim K.M."/>
            <person name="Min G.S."/>
            <person name="Cho J.C."/>
        </authorList>
    </citation>
    <scope>NUCLEOTIDE SEQUENCE</scope>
    <source>
        <strain evidence="8">DSM 25064</strain>
    </source>
</reference>
<dbReference type="GO" id="GO:0005737">
    <property type="term" value="C:cytoplasm"/>
    <property type="evidence" value="ECO:0007669"/>
    <property type="project" value="TreeGrafter"/>
</dbReference>
<dbReference type="Proteomes" id="UP001178354">
    <property type="component" value="Unassembled WGS sequence"/>
</dbReference>
<dbReference type="CDD" id="cd03013">
    <property type="entry name" value="PRX5_like"/>
    <property type="match status" value="1"/>
</dbReference>
<evidence type="ECO:0000313" key="8">
    <source>
        <dbReference type="EMBL" id="MDP1520650.1"/>
    </source>
</evidence>
<dbReference type="InterPro" id="IPR013740">
    <property type="entry name" value="Redoxin"/>
</dbReference>
<evidence type="ECO:0000256" key="6">
    <source>
        <dbReference type="RuleBase" id="RU366011"/>
    </source>
</evidence>
<accession>A0AAW8B2B4</accession>
<comment type="similarity">
    <text evidence="6">Belongs to the peroxiredoxin family. Prx5 subfamily.</text>
</comment>
<name>A0AAW8B2B4_9GAMM</name>
<dbReference type="Pfam" id="PF08534">
    <property type="entry name" value="Redoxin"/>
    <property type="match status" value="1"/>
</dbReference>
<dbReference type="EMBL" id="JAUUUU010000003">
    <property type="protein sequence ID" value="MDP1520650.1"/>
    <property type="molecule type" value="Genomic_DNA"/>
</dbReference>
<dbReference type="InterPro" id="IPR013766">
    <property type="entry name" value="Thioredoxin_domain"/>
</dbReference>
<dbReference type="InterPro" id="IPR037944">
    <property type="entry name" value="PRX5-like"/>
</dbReference>
<keyword evidence="4 6" id="KW-0676">Redox-active center</keyword>
<feature type="domain" description="Thioredoxin" evidence="7">
    <location>
        <begin position="3"/>
        <end position="159"/>
    </location>
</feature>
<comment type="caution">
    <text evidence="8">The sequence shown here is derived from an EMBL/GenBank/DDBJ whole genome shotgun (WGS) entry which is preliminary data.</text>
</comment>
<evidence type="ECO:0000256" key="2">
    <source>
        <dbReference type="ARBA" id="ARBA00022862"/>
    </source>
</evidence>
<dbReference type="FunFam" id="3.40.30.10:FF:000020">
    <property type="entry name" value="Peroxiredoxin"/>
    <property type="match status" value="1"/>
</dbReference>
<organism evidence="8 9">
    <name type="scientific">Porticoccus litoralis</name>
    <dbReference type="NCBI Taxonomy" id="434086"/>
    <lineage>
        <taxon>Bacteria</taxon>
        <taxon>Pseudomonadati</taxon>
        <taxon>Pseudomonadota</taxon>
        <taxon>Gammaproteobacteria</taxon>
        <taxon>Cellvibrionales</taxon>
        <taxon>Porticoccaceae</taxon>
        <taxon>Porticoccus</taxon>
    </lineage>
</organism>
<gene>
    <name evidence="8" type="ORF">Q8A57_06715</name>
</gene>
<feature type="active site" description="Cysteine sulfenic acid (-SOH) intermediate" evidence="5">
    <location>
        <position position="49"/>
    </location>
</feature>
<evidence type="ECO:0000313" key="9">
    <source>
        <dbReference type="Proteomes" id="UP001178354"/>
    </source>
</evidence>
<sequence length="159" mass="16438">MTISVGEALPNITVKTMGEKGPVDIATDDIFKGKKVVLFAVPGAFTPGCSLTHLPGYVVLADQIKAKGVDTIVCMSVNDAFVMDAWGKAQNAEALLMLADGNGQFATALGLEVDASGYGMGLRSKRFALVAEDGIVTHLAVEPAGGIDVSSAEKILAEL</sequence>
<dbReference type="RefSeq" id="WP_305170220.1">
    <property type="nucleotide sequence ID" value="NZ_JAUUUU010000003.1"/>
</dbReference>
<keyword evidence="3 6" id="KW-0560">Oxidoreductase</keyword>
<dbReference type="GO" id="GO:0042744">
    <property type="term" value="P:hydrogen peroxide catabolic process"/>
    <property type="evidence" value="ECO:0007669"/>
    <property type="project" value="TreeGrafter"/>
</dbReference>
<evidence type="ECO:0000256" key="1">
    <source>
        <dbReference type="ARBA" id="ARBA00022559"/>
    </source>
</evidence>
<dbReference type="GO" id="GO:0045454">
    <property type="term" value="P:cell redox homeostasis"/>
    <property type="evidence" value="ECO:0007669"/>
    <property type="project" value="TreeGrafter"/>
</dbReference>
<dbReference type="PANTHER" id="PTHR10430">
    <property type="entry name" value="PEROXIREDOXIN"/>
    <property type="match status" value="1"/>
</dbReference>
<reference evidence="8" key="2">
    <citation type="submission" date="2023-08" db="EMBL/GenBank/DDBJ databases">
        <authorList>
            <person name="Luo J."/>
        </authorList>
    </citation>
    <scope>NUCLEOTIDE SEQUENCE</scope>
    <source>
        <strain evidence="8">DSM 25064</strain>
    </source>
</reference>
<keyword evidence="2 6" id="KW-0049">Antioxidant</keyword>
<proteinExistence type="inferred from homology"/>
<dbReference type="PROSITE" id="PS51352">
    <property type="entry name" value="THIOREDOXIN_2"/>
    <property type="match status" value="1"/>
</dbReference>
<evidence type="ECO:0000256" key="3">
    <source>
        <dbReference type="ARBA" id="ARBA00023002"/>
    </source>
</evidence>
<dbReference type="PANTHER" id="PTHR10430:SF16">
    <property type="entry name" value="PEROXIREDOXIN-5, MITOCHONDRIAL"/>
    <property type="match status" value="1"/>
</dbReference>
<dbReference type="AlphaFoldDB" id="A0AAW8B2B4"/>